<dbReference type="EMBL" id="LFZW01000001">
    <property type="protein sequence ID" value="KMY49877.1"/>
    <property type="molecule type" value="Genomic_DNA"/>
</dbReference>
<reference evidence="2" key="1">
    <citation type="submission" date="2015-07" db="EMBL/GenBank/DDBJ databases">
        <title>Genome sequencing project for genomic taxonomy and phylogenomics of Bacillus-like bacteria.</title>
        <authorList>
            <person name="Liu B."/>
            <person name="Wang J."/>
            <person name="Zhu Y."/>
            <person name="Liu G."/>
            <person name="Chen Q."/>
            <person name="Chen Z."/>
            <person name="Lan J."/>
            <person name="Che J."/>
            <person name="Ge C."/>
            <person name="Shi H."/>
            <person name="Pan Z."/>
            <person name="Liu X."/>
        </authorList>
    </citation>
    <scope>NUCLEOTIDE SEQUENCE [LARGE SCALE GENOMIC DNA]</scope>
    <source>
        <strain evidence="2">FJAT-27997</strain>
    </source>
</reference>
<evidence type="ECO:0000313" key="2">
    <source>
        <dbReference type="Proteomes" id="UP000037146"/>
    </source>
</evidence>
<proteinExistence type="predicted"/>
<name>A0A0K9GUF6_9BACI</name>
<evidence type="ECO:0000313" key="1">
    <source>
        <dbReference type="EMBL" id="KMY49877.1"/>
    </source>
</evidence>
<dbReference type="AlphaFoldDB" id="A0A0K9GUF6"/>
<protein>
    <submittedName>
        <fullName evidence="1">Uncharacterized protein</fullName>
    </submittedName>
</protein>
<gene>
    <name evidence="1" type="ORF">AC625_10340</name>
</gene>
<accession>A0A0K9GUF6</accession>
<organism evidence="1 2">
    <name type="scientific">Peribacillus loiseleuriae</name>
    <dbReference type="NCBI Taxonomy" id="1679170"/>
    <lineage>
        <taxon>Bacteria</taxon>
        <taxon>Bacillati</taxon>
        <taxon>Bacillota</taxon>
        <taxon>Bacilli</taxon>
        <taxon>Bacillales</taxon>
        <taxon>Bacillaceae</taxon>
        <taxon>Peribacillus</taxon>
    </lineage>
</organism>
<dbReference type="Proteomes" id="UP000037146">
    <property type="component" value="Unassembled WGS sequence"/>
</dbReference>
<dbReference type="PATRIC" id="fig|1679170.3.peg.2308"/>
<keyword evidence="2" id="KW-1185">Reference proteome</keyword>
<comment type="caution">
    <text evidence="1">The sequence shown here is derived from an EMBL/GenBank/DDBJ whole genome shotgun (WGS) entry which is preliminary data.</text>
</comment>
<dbReference type="OrthoDB" id="2945235at2"/>
<sequence length="80" mass="9658">MNQIVIKENIKFANIHLSNLHEEGIIEPNRNIKYQQIVKINYLIQKYNLQPNHKIINEYYSDEGDLVKRVEHLVEEYIHN</sequence>
<dbReference type="RefSeq" id="WP_049681223.1">
    <property type="nucleotide sequence ID" value="NZ_LFZW01000001.1"/>
</dbReference>